<dbReference type="FunFam" id="3.40.50.880:FF:000003">
    <property type="entry name" value="Anthranilate synthase component II"/>
    <property type="match status" value="1"/>
</dbReference>
<dbReference type="Proteomes" id="UP000031950">
    <property type="component" value="Unassembled WGS sequence"/>
</dbReference>
<name>A0A0C2VXY1_9BACL</name>
<dbReference type="InterPro" id="IPR050472">
    <property type="entry name" value="Anth_synth/Amidotransfase"/>
</dbReference>
<dbReference type="Pfam" id="PF00117">
    <property type="entry name" value="GATase"/>
    <property type="match status" value="1"/>
</dbReference>
<dbReference type="SUPFAM" id="SSF52317">
    <property type="entry name" value="Class I glutamine amidotransferase-like"/>
    <property type="match status" value="1"/>
</dbReference>
<keyword evidence="1" id="KW-0315">Glutamine amidotransferase</keyword>
<dbReference type="NCBIfam" id="TIGR00566">
    <property type="entry name" value="trpG_papA"/>
    <property type="match status" value="1"/>
</dbReference>
<feature type="domain" description="Glutamine amidotransferase" evidence="2">
    <location>
        <begin position="3"/>
        <end position="183"/>
    </location>
</feature>
<dbReference type="OrthoDB" id="9804328at2"/>
<dbReference type="PANTHER" id="PTHR43418:SF4">
    <property type="entry name" value="MULTIFUNCTIONAL TRYPTOPHAN BIOSYNTHESIS PROTEIN"/>
    <property type="match status" value="1"/>
</dbReference>
<dbReference type="InterPro" id="IPR029062">
    <property type="entry name" value="Class_I_gatase-like"/>
</dbReference>
<evidence type="ECO:0000256" key="1">
    <source>
        <dbReference type="ARBA" id="ARBA00022962"/>
    </source>
</evidence>
<accession>A0A0C2VXY1</accession>
<dbReference type="InterPro" id="IPR006221">
    <property type="entry name" value="TrpG/PapA_dom"/>
</dbReference>
<dbReference type="GO" id="GO:0000162">
    <property type="term" value="P:L-tryptophan biosynthetic process"/>
    <property type="evidence" value="ECO:0007669"/>
    <property type="project" value="TreeGrafter"/>
</dbReference>
<proteinExistence type="predicted"/>
<reference evidence="3 4" key="1">
    <citation type="submission" date="2015-01" db="EMBL/GenBank/DDBJ databases">
        <title>Genome sequence of Jeotgalibacillus alimentarius.</title>
        <authorList>
            <person name="Goh K.M."/>
            <person name="Chan K.-G."/>
            <person name="Yaakop A.S."/>
            <person name="Ee R."/>
            <person name="Gan H.M."/>
            <person name="Chan C.S."/>
        </authorList>
    </citation>
    <scope>NUCLEOTIDE SEQUENCE [LARGE SCALE GENOMIC DNA]</scope>
    <source>
        <strain evidence="3 4">YKJ-13</strain>
    </source>
</reference>
<dbReference type="EMBL" id="JXRQ01000018">
    <property type="protein sequence ID" value="KIL48828.1"/>
    <property type="molecule type" value="Genomic_DNA"/>
</dbReference>
<dbReference type="GO" id="GO:0005829">
    <property type="term" value="C:cytosol"/>
    <property type="evidence" value="ECO:0007669"/>
    <property type="project" value="TreeGrafter"/>
</dbReference>
<dbReference type="PRINTS" id="PR00097">
    <property type="entry name" value="ANTSNTHASEII"/>
</dbReference>
<evidence type="ECO:0000313" key="3">
    <source>
        <dbReference type="EMBL" id="KIL48828.1"/>
    </source>
</evidence>
<dbReference type="RefSeq" id="WP_041122612.1">
    <property type="nucleotide sequence ID" value="NZ_JXRQ01000018.1"/>
</dbReference>
<dbReference type="AlphaFoldDB" id="A0A0C2VXY1"/>
<gene>
    <name evidence="3" type="ORF">KP77_20390</name>
</gene>
<dbReference type="PATRIC" id="fig|135826.4.peg.2034"/>
<dbReference type="PANTHER" id="PTHR43418">
    <property type="entry name" value="MULTIFUNCTIONAL TRYPTOPHAN BIOSYNTHESIS PROTEIN-RELATED"/>
    <property type="match status" value="1"/>
</dbReference>
<protein>
    <submittedName>
        <fullName evidence="3">Anthranilate synthase subunit II</fullName>
    </submittedName>
</protein>
<dbReference type="CDD" id="cd01743">
    <property type="entry name" value="GATase1_Anthranilate_Synthase"/>
    <property type="match status" value="1"/>
</dbReference>
<keyword evidence="4" id="KW-1185">Reference proteome</keyword>
<evidence type="ECO:0000259" key="2">
    <source>
        <dbReference type="Pfam" id="PF00117"/>
    </source>
</evidence>
<dbReference type="GO" id="GO:0004049">
    <property type="term" value="F:anthranilate synthase activity"/>
    <property type="evidence" value="ECO:0007669"/>
    <property type="project" value="TreeGrafter"/>
</dbReference>
<organism evidence="3 4">
    <name type="scientific">Jeotgalibacillus alimentarius</name>
    <dbReference type="NCBI Taxonomy" id="135826"/>
    <lineage>
        <taxon>Bacteria</taxon>
        <taxon>Bacillati</taxon>
        <taxon>Bacillota</taxon>
        <taxon>Bacilli</taxon>
        <taxon>Bacillales</taxon>
        <taxon>Caryophanaceae</taxon>
        <taxon>Jeotgalibacillus</taxon>
    </lineage>
</organism>
<dbReference type="PROSITE" id="PS51273">
    <property type="entry name" value="GATASE_TYPE_1"/>
    <property type="match status" value="1"/>
</dbReference>
<dbReference type="STRING" id="135826.KP77_20390"/>
<dbReference type="InterPro" id="IPR017926">
    <property type="entry name" value="GATASE"/>
</dbReference>
<evidence type="ECO:0000313" key="4">
    <source>
        <dbReference type="Proteomes" id="UP000031950"/>
    </source>
</evidence>
<comment type="caution">
    <text evidence="3">The sequence shown here is derived from an EMBL/GenBank/DDBJ whole genome shotgun (WGS) entry which is preliminary data.</text>
</comment>
<sequence>MIVLIDNYDSFTYNLYQYLNEYDEVNVLRNDAFTIEELRDMNPDCIVISPGPGHPDDAGKCIEVIQKLGRDIPIIGICLGHQAIGAAYGGNVIRAKNIMHAKESLIDHSRADIFGDKKQISVMRYHSLVIEKSSLPDCLEPIAYSNDDHELMGVIHNEHPVLGLQFHPESIGTEEGKELLKQCTDFITAKERV</sequence>
<dbReference type="PRINTS" id="PR00096">
    <property type="entry name" value="GATASE"/>
</dbReference>
<dbReference type="PRINTS" id="PR00099">
    <property type="entry name" value="CPSGATASE"/>
</dbReference>
<dbReference type="Gene3D" id="3.40.50.880">
    <property type="match status" value="1"/>
</dbReference>